<evidence type="ECO:0000313" key="2">
    <source>
        <dbReference type="Proteomes" id="UP001220238"/>
    </source>
</evidence>
<dbReference type="GeneID" id="92767352"/>
<dbReference type="RefSeq" id="WP_141737474.1">
    <property type="nucleotide sequence ID" value="NZ_CP046975.1"/>
</dbReference>
<protein>
    <submittedName>
        <fullName evidence="1">Uncharacterized protein</fullName>
    </submittedName>
</protein>
<proteinExistence type="predicted"/>
<organism evidence="1 2">
    <name type="scientific">Corynebacterium amycolatum</name>
    <dbReference type="NCBI Taxonomy" id="43765"/>
    <lineage>
        <taxon>Bacteria</taxon>
        <taxon>Bacillati</taxon>
        <taxon>Actinomycetota</taxon>
        <taxon>Actinomycetes</taxon>
        <taxon>Mycobacteriales</taxon>
        <taxon>Corynebacteriaceae</taxon>
        <taxon>Corynebacterium</taxon>
    </lineage>
</organism>
<sequence>MTERTGTYNEVKVERERRMTAVEGKQARQRATLGAEIDSDYAETLAEADRTVNSAVETVNAELDAWRETVTAGVYSKTVTRSETDRTVIGETTKTGESAPSLCRRRLSSSCAHGLQAATLPSWCGTPSTATRLLTRCSTDGFTFLVDLHHEHVRG</sequence>
<accession>A0AB38XXQ5</accession>
<evidence type="ECO:0000313" key="1">
    <source>
        <dbReference type="EMBL" id="WET44770.1"/>
    </source>
</evidence>
<dbReference type="EMBL" id="CP120206">
    <property type="protein sequence ID" value="WET44770.1"/>
    <property type="molecule type" value="Genomic_DNA"/>
</dbReference>
<gene>
    <name evidence="1" type="ORF">P2W56_04915</name>
</gene>
<dbReference type="AlphaFoldDB" id="A0AB38XXQ5"/>
<dbReference type="Proteomes" id="UP001220238">
    <property type="component" value="Chromosome"/>
</dbReference>
<name>A0AB38XXQ5_CORAY</name>
<reference evidence="1" key="1">
    <citation type="submission" date="2023-03" db="EMBL/GenBank/DDBJ databases">
        <title>Corynebacterium amycolatum SB-1.</title>
        <authorList>
            <person name="Jo H."/>
        </authorList>
    </citation>
    <scope>NUCLEOTIDE SEQUENCE</scope>
    <source>
        <strain evidence="1">SB-1</strain>
    </source>
</reference>